<accession>A0ABW0FIW6</accession>
<dbReference type="GeneID" id="303299348"/>
<comment type="similarity">
    <text evidence="1">Belongs to the AB hydrolase superfamily.</text>
</comment>
<protein>
    <submittedName>
        <fullName evidence="3">Dienelactone hydrolase family protein</fullName>
        <ecNumber evidence="3">3.1.-.-</ecNumber>
    </submittedName>
</protein>
<dbReference type="Proteomes" id="UP001595937">
    <property type="component" value="Unassembled WGS sequence"/>
</dbReference>
<evidence type="ECO:0000313" key="3">
    <source>
        <dbReference type="EMBL" id="MFC5298901.1"/>
    </source>
</evidence>
<dbReference type="Gene3D" id="3.40.50.1820">
    <property type="entry name" value="alpha/beta hydrolase"/>
    <property type="match status" value="1"/>
</dbReference>
<dbReference type="PANTHER" id="PTHR22946">
    <property type="entry name" value="DIENELACTONE HYDROLASE DOMAIN-CONTAINING PROTEIN-RELATED"/>
    <property type="match status" value="1"/>
</dbReference>
<reference evidence="4" key="1">
    <citation type="journal article" date="2019" name="Int. J. Syst. Evol. Microbiol.">
        <title>The Global Catalogue of Microorganisms (GCM) 10K type strain sequencing project: providing services to taxonomists for standard genome sequencing and annotation.</title>
        <authorList>
            <consortium name="The Broad Institute Genomics Platform"/>
            <consortium name="The Broad Institute Genome Sequencing Center for Infectious Disease"/>
            <person name="Wu L."/>
            <person name="Ma J."/>
        </authorList>
    </citation>
    <scope>NUCLEOTIDE SEQUENCE [LARGE SCALE GENOMIC DNA]</scope>
    <source>
        <strain evidence="4">CGMCC 1.16455</strain>
    </source>
</reference>
<gene>
    <name evidence="3" type="ORF">ACFPK8_15420</name>
</gene>
<evidence type="ECO:0000256" key="1">
    <source>
        <dbReference type="ARBA" id="ARBA00008645"/>
    </source>
</evidence>
<dbReference type="Pfam" id="PF01738">
    <property type="entry name" value="DLH"/>
    <property type="match status" value="1"/>
</dbReference>
<dbReference type="EC" id="3.1.-.-" evidence="3"/>
<evidence type="ECO:0000259" key="2">
    <source>
        <dbReference type="Pfam" id="PF01738"/>
    </source>
</evidence>
<organism evidence="3 4">
    <name type="scientific">Brachybacterium tyrofermentans</name>
    <dbReference type="NCBI Taxonomy" id="47848"/>
    <lineage>
        <taxon>Bacteria</taxon>
        <taxon>Bacillati</taxon>
        <taxon>Actinomycetota</taxon>
        <taxon>Actinomycetes</taxon>
        <taxon>Micrococcales</taxon>
        <taxon>Dermabacteraceae</taxon>
        <taxon>Brachybacterium</taxon>
    </lineage>
</organism>
<dbReference type="InterPro" id="IPR029058">
    <property type="entry name" value="AB_hydrolase_fold"/>
</dbReference>
<dbReference type="PANTHER" id="PTHR22946:SF8">
    <property type="entry name" value="ACETYL XYLAN ESTERASE DOMAIN-CONTAINING PROTEIN"/>
    <property type="match status" value="1"/>
</dbReference>
<dbReference type="EMBL" id="JBHSLN010000084">
    <property type="protein sequence ID" value="MFC5298901.1"/>
    <property type="molecule type" value="Genomic_DNA"/>
</dbReference>
<dbReference type="InterPro" id="IPR002925">
    <property type="entry name" value="Dienelactn_hydro"/>
</dbReference>
<dbReference type="RefSeq" id="WP_343926615.1">
    <property type="nucleotide sequence ID" value="NZ_BAAAIR010000105.1"/>
</dbReference>
<keyword evidence="4" id="KW-1185">Reference proteome</keyword>
<comment type="caution">
    <text evidence="3">The sequence shown here is derived from an EMBL/GenBank/DDBJ whole genome shotgun (WGS) entry which is preliminary data.</text>
</comment>
<dbReference type="GO" id="GO:0016787">
    <property type="term" value="F:hydrolase activity"/>
    <property type="evidence" value="ECO:0007669"/>
    <property type="project" value="UniProtKB-KW"/>
</dbReference>
<keyword evidence="3" id="KW-0378">Hydrolase</keyword>
<dbReference type="InterPro" id="IPR050261">
    <property type="entry name" value="FrsA_esterase"/>
</dbReference>
<proteinExistence type="inferred from homology"/>
<sequence length="322" mass="33602">MVARSTNPELLRGHLRVLLGLGDESASGSASGFDVAELVGPTDAPTTRRSSSAPEPALVQVRTADGTEIPAYLLRPAPDVGHGAAVVLVAGHGRGIDDLVAQDPVDDYHDGLAHKLVRSGVTVLCPEMVSFGRRRFPQADGAEPYEPTENTCGIDAAAHLLHGQPVMGHRVSDARAAVQALRQLPGVDPDRVAVAGGSGGGAVALLLAAVDPTVSAALVATYFCTFEASLCSIRHCPCNIVPGLLPELEMADIAALIAPRPLILEAGERDHIFPIEATRAAFARLAGVWEEQGSTPPELVVTDSGHAFRAERSLDALVERLA</sequence>
<evidence type="ECO:0000313" key="4">
    <source>
        <dbReference type="Proteomes" id="UP001595937"/>
    </source>
</evidence>
<feature type="domain" description="Dienelactone hydrolase" evidence="2">
    <location>
        <begin position="86"/>
        <end position="278"/>
    </location>
</feature>
<name>A0ABW0FIW6_9MICO</name>
<dbReference type="SUPFAM" id="SSF53474">
    <property type="entry name" value="alpha/beta-Hydrolases"/>
    <property type="match status" value="1"/>
</dbReference>